<comment type="caution">
    <text evidence="3">The sequence shown here is derived from an EMBL/GenBank/DDBJ whole genome shotgun (WGS) entry which is preliminary data.</text>
</comment>
<protein>
    <recommendedName>
        <fullName evidence="2">RNase H type-1 domain-containing protein</fullName>
    </recommendedName>
</protein>
<dbReference type="PANTHER" id="PTHR47074:SF48">
    <property type="entry name" value="POLYNUCLEOTIDYL TRANSFERASE, RIBONUCLEASE H-LIKE SUPERFAMILY PROTEIN"/>
    <property type="match status" value="1"/>
</dbReference>
<feature type="domain" description="RNase H type-1" evidence="2">
    <location>
        <begin position="536"/>
        <end position="658"/>
    </location>
</feature>
<gene>
    <name evidence="3" type="ORF">SO802_003506</name>
</gene>
<dbReference type="Proteomes" id="UP001459277">
    <property type="component" value="Unassembled WGS sequence"/>
</dbReference>
<name>A0AAW2E0V3_9ROSI</name>
<evidence type="ECO:0000259" key="2">
    <source>
        <dbReference type="Pfam" id="PF13456"/>
    </source>
</evidence>
<dbReference type="CDD" id="cd06222">
    <property type="entry name" value="RNase_H_like"/>
    <property type="match status" value="1"/>
</dbReference>
<dbReference type="EMBL" id="JAZDWU010000001">
    <property type="protein sequence ID" value="KAL0016437.1"/>
    <property type="molecule type" value="Genomic_DNA"/>
</dbReference>
<evidence type="ECO:0000256" key="1">
    <source>
        <dbReference type="SAM" id="MobiDB-lite"/>
    </source>
</evidence>
<sequence>MKYLEGGSDGAPEQRQQPSSEQGGGRSELDWAPAGERSGTRSADLALGHWRSSDSMSDDERARMSLNKHNDFYLSVAALYLAWMDENGSRSATTMESDENSVEVESLNVRMPLKHIMGCFGQGAPGSHLTPLANITNVSNTDPTLTPTTKKWKRVECANEPTVTAFSEPLGDRRPSLDLMDLCGTKKQRVENLKLWNHTTFGHVRNTLAKKLRELQNAEETDCYRTNLGRIYVLRDEIQKLKTREELMWKQRSRNMWLKEGDRNTRYFHCRENQRNRRNFILELEDETDLPPNATVNSLINHDIGEWKSEIVQANFLPHEAATILSIPLSERTPPDRITWSLTPSGQFSTSSAYKMLVACVSNECAGSSNPTPTRKFWRGIWQLRVPCHNALPTMSNLRRCQITNSAMCAMCKNHEEDKLHAIWSCGEIACVWNSFTWFHQAVTSPPSDFTDLLSRFLQVQDEFNAKIFSITAWLLWNWRNAQHFGRPMHPLGHLCSMAGDLLQEYLAAQELEPITSIPPVMQQWQPPALELVKLNFDAAVFSPLNLAGIGVIARDWNGAVLGALSMPISLSQTVNEMEAIACRKAVQFAKELRLQKVVFQGDSLVVINALSQGPGCLSSYWNVIDNILVLADDFQLCEFSHVKRVCNVVADMLAKKAKDLLEVRVWLDDLPGNIYPLVLFDVH</sequence>
<accession>A0AAW2E0V3</accession>
<dbReference type="AlphaFoldDB" id="A0AAW2E0V3"/>
<dbReference type="GO" id="GO:0003676">
    <property type="term" value="F:nucleic acid binding"/>
    <property type="evidence" value="ECO:0007669"/>
    <property type="project" value="InterPro"/>
</dbReference>
<dbReference type="InterPro" id="IPR036397">
    <property type="entry name" value="RNaseH_sf"/>
</dbReference>
<evidence type="ECO:0000313" key="3">
    <source>
        <dbReference type="EMBL" id="KAL0016437.1"/>
    </source>
</evidence>
<dbReference type="GO" id="GO:0004523">
    <property type="term" value="F:RNA-DNA hybrid ribonuclease activity"/>
    <property type="evidence" value="ECO:0007669"/>
    <property type="project" value="InterPro"/>
</dbReference>
<evidence type="ECO:0000313" key="4">
    <source>
        <dbReference type="Proteomes" id="UP001459277"/>
    </source>
</evidence>
<dbReference type="PANTHER" id="PTHR47074">
    <property type="entry name" value="BNAC02G40300D PROTEIN"/>
    <property type="match status" value="1"/>
</dbReference>
<dbReference type="InterPro" id="IPR044730">
    <property type="entry name" value="RNase_H-like_dom_plant"/>
</dbReference>
<proteinExistence type="predicted"/>
<organism evidence="3 4">
    <name type="scientific">Lithocarpus litseifolius</name>
    <dbReference type="NCBI Taxonomy" id="425828"/>
    <lineage>
        <taxon>Eukaryota</taxon>
        <taxon>Viridiplantae</taxon>
        <taxon>Streptophyta</taxon>
        <taxon>Embryophyta</taxon>
        <taxon>Tracheophyta</taxon>
        <taxon>Spermatophyta</taxon>
        <taxon>Magnoliopsida</taxon>
        <taxon>eudicotyledons</taxon>
        <taxon>Gunneridae</taxon>
        <taxon>Pentapetalae</taxon>
        <taxon>rosids</taxon>
        <taxon>fabids</taxon>
        <taxon>Fagales</taxon>
        <taxon>Fagaceae</taxon>
        <taxon>Lithocarpus</taxon>
    </lineage>
</organism>
<dbReference type="InterPro" id="IPR012337">
    <property type="entry name" value="RNaseH-like_sf"/>
</dbReference>
<reference evidence="3 4" key="1">
    <citation type="submission" date="2024-01" db="EMBL/GenBank/DDBJ databases">
        <title>A telomere-to-telomere, gap-free genome of sweet tea (Lithocarpus litseifolius).</title>
        <authorList>
            <person name="Zhou J."/>
        </authorList>
    </citation>
    <scope>NUCLEOTIDE SEQUENCE [LARGE SCALE GENOMIC DNA]</scope>
    <source>
        <strain evidence="3">Zhou-2022a</strain>
        <tissue evidence="3">Leaf</tissue>
    </source>
</reference>
<keyword evidence="4" id="KW-1185">Reference proteome</keyword>
<feature type="region of interest" description="Disordered" evidence="1">
    <location>
        <begin position="1"/>
        <end position="46"/>
    </location>
</feature>
<dbReference type="Gene3D" id="3.30.420.10">
    <property type="entry name" value="Ribonuclease H-like superfamily/Ribonuclease H"/>
    <property type="match status" value="1"/>
</dbReference>
<dbReference type="SUPFAM" id="SSF53098">
    <property type="entry name" value="Ribonuclease H-like"/>
    <property type="match status" value="1"/>
</dbReference>
<dbReference type="InterPro" id="IPR002156">
    <property type="entry name" value="RNaseH_domain"/>
</dbReference>
<dbReference type="Pfam" id="PF13456">
    <property type="entry name" value="RVT_3"/>
    <property type="match status" value="1"/>
</dbReference>
<dbReference type="InterPro" id="IPR052929">
    <property type="entry name" value="RNase_H-like_EbsB-rel"/>
</dbReference>